<sequence length="108" mass="12538">MEDYGDAYEDRIQRALEAYNHGGFKSLCAAAHSHHVPDPRFHARVTMTDPRKAGRPFTNKRLNKEQEAAVRLCIKRYDDLGFSDWPQMIHNAATYIPRVLEPWTPHAY</sequence>
<evidence type="ECO:0000313" key="1">
    <source>
        <dbReference type="EMBL" id="KAF2183543.1"/>
    </source>
</evidence>
<keyword evidence="2" id="KW-1185">Reference proteome</keyword>
<name>A0A6A6DWY8_9PEZI</name>
<dbReference type="EMBL" id="ML994642">
    <property type="protein sequence ID" value="KAF2183543.1"/>
    <property type="molecule type" value="Genomic_DNA"/>
</dbReference>
<organism evidence="1 2">
    <name type="scientific">Zopfia rhizophila CBS 207.26</name>
    <dbReference type="NCBI Taxonomy" id="1314779"/>
    <lineage>
        <taxon>Eukaryota</taxon>
        <taxon>Fungi</taxon>
        <taxon>Dikarya</taxon>
        <taxon>Ascomycota</taxon>
        <taxon>Pezizomycotina</taxon>
        <taxon>Dothideomycetes</taxon>
        <taxon>Dothideomycetes incertae sedis</taxon>
        <taxon>Zopfiaceae</taxon>
        <taxon>Zopfia</taxon>
    </lineage>
</organism>
<proteinExistence type="predicted"/>
<accession>A0A6A6DWY8</accession>
<gene>
    <name evidence="1" type="ORF">K469DRAFT_710734</name>
</gene>
<reference evidence="1" key="1">
    <citation type="journal article" date="2020" name="Stud. Mycol.">
        <title>101 Dothideomycetes genomes: a test case for predicting lifestyles and emergence of pathogens.</title>
        <authorList>
            <person name="Haridas S."/>
            <person name="Albert R."/>
            <person name="Binder M."/>
            <person name="Bloem J."/>
            <person name="Labutti K."/>
            <person name="Salamov A."/>
            <person name="Andreopoulos B."/>
            <person name="Baker S."/>
            <person name="Barry K."/>
            <person name="Bills G."/>
            <person name="Bluhm B."/>
            <person name="Cannon C."/>
            <person name="Castanera R."/>
            <person name="Culley D."/>
            <person name="Daum C."/>
            <person name="Ezra D."/>
            <person name="Gonzalez J."/>
            <person name="Henrissat B."/>
            <person name="Kuo A."/>
            <person name="Liang C."/>
            <person name="Lipzen A."/>
            <person name="Lutzoni F."/>
            <person name="Magnuson J."/>
            <person name="Mondo S."/>
            <person name="Nolan M."/>
            <person name="Ohm R."/>
            <person name="Pangilinan J."/>
            <person name="Park H.-J."/>
            <person name="Ramirez L."/>
            <person name="Alfaro M."/>
            <person name="Sun H."/>
            <person name="Tritt A."/>
            <person name="Yoshinaga Y."/>
            <person name="Zwiers L.-H."/>
            <person name="Turgeon B."/>
            <person name="Goodwin S."/>
            <person name="Spatafora J."/>
            <person name="Crous P."/>
            <person name="Grigoriev I."/>
        </authorList>
    </citation>
    <scope>NUCLEOTIDE SEQUENCE</scope>
    <source>
        <strain evidence="1">CBS 207.26</strain>
    </source>
</reference>
<dbReference type="AlphaFoldDB" id="A0A6A6DWY8"/>
<dbReference type="Proteomes" id="UP000800200">
    <property type="component" value="Unassembled WGS sequence"/>
</dbReference>
<evidence type="ECO:0000313" key="2">
    <source>
        <dbReference type="Proteomes" id="UP000800200"/>
    </source>
</evidence>
<protein>
    <recommendedName>
        <fullName evidence="3">HTH CENPB-type domain-containing protein</fullName>
    </recommendedName>
</protein>
<evidence type="ECO:0008006" key="3">
    <source>
        <dbReference type="Google" id="ProtNLM"/>
    </source>
</evidence>